<proteinExistence type="inferred from homology"/>
<keyword evidence="7 9" id="KW-0275">Fatty acid biosynthesis</keyword>
<evidence type="ECO:0000256" key="6">
    <source>
        <dbReference type="ARBA" id="ARBA00023098"/>
    </source>
</evidence>
<comment type="subunit">
    <text evidence="9">Homodimer.</text>
</comment>
<dbReference type="GO" id="GO:0006633">
    <property type="term" value="P:fatty acid biosynthetic process"/>
    <property type="evidence" value="ECO:0007669"/>
    <property type="project" value="UniProtKB-UniRule"/>
</dbReference>
<dbReference type="InterPro" id="IPR004655">
    <property type="entry name" value="FabH"/>
</dbReference>
<organism evidence="12 13">
    <name type="scientific">Streptomyces kanasensis</name>
    <dbReference type="NCBI Taxonomy" id="936756"/>
    <lineage>
        <taxon>Bacteria</taxon>
        <taxon>Bacillati</taxon>
        <taxon>Actinomycetota</taxon>
        <taxon>Actinomycetes</taxon>
        <taxon>Kitasatosporales</taxon>
        <taxon>Streptomycetaceae</taxon>
        <taxon>Streptomyces</taxon>
    </lineage>
</organism>
<evidence type="ECO:0000256" key="3">
    <source>
        <dbReference type="ARBA" id="ARBA00022516"/>
    </source>
</evidence>
<dbReference type="RefSeq" id="WP_058941187.1">
    <property type="nucleotide sequence ID" value="NZ_LNSV01000010.1"/>
</dbReference>
<comment type="pathway">
    <text evidence="9">Lipid metabolism; fatty acid biosynthesis.</text>
</comment>
<dbReference type="GO" id="GO:0033818">
    <property type="term" value="F:beta-ketoacyl-acyl-carrier-protein synthase III activity"/>
    <property type="evidence" value="ECO:0007669"/>
    <property type="project" value="UniProtKB-UniRule"/>
</dbReference>
<evidence type="ECO:0000313" key="13">
    <source>
        <dbReference type="Proteomes" id="UP000054011"/>
    </source>
</evidence>
<dbReference type="EC" id="2.3.1.180" evidence="9"/>
<keyword evidence="5 9" id="KW-0276">Fatty acid metabolism</keyword>
<feature type="active site" evidence="9">
    <location>
        <position position="283"/>
    </location>
</feature>
<sequence length="327" mass="34294">MAIGILATGSYLPDQVVTNDDLARTVDTSDAWVTSRTGIRQRRRARPDQTTSDLGHRAAVAALHNGGLTADQVDALVVATSSPDRIQPSTACHIHAKLGLTQVPAFDVGAVCSGFVYAAATAAGLMGSFPQHRRVMVVGCETYSRILDYEDRGTCVFFGDGAGAAVLGHVPDGYGVLGCDLIADSTQLDVVGVPAGGATEPADARTVRERRHYFHMDGRRVWNFATQAVPRVVKGALASAGLDVGDVDVLVTHQANARLIEECATRAGIPLDRIPTTVERYGNTAAASVPITLAEAHAAGRIRRGDVVVLAAVGGGMTAGALVLRWY</sequence>
<keyword evidence="13" id="KW-1185">Reference proteome</keyword>
<gene>
    <name evidence="9" type="primary">fabH</name>
    <name evidence="12" type="ORF">ATE80_06590</name>
</gene>
<comment type="subcellular location">
    <subcellularLocation>
        <location evidence="9">Cytoplasm</location>
    </subcellularLocation>
</comment>
<dbReference type="NCBIfam" id="NF006829">
    <property type="entry name" value="PRK09352.1"/>
    <property type="match status" value="1"/>
</dbReference>
<comment type="function">
    <text evidence="9">Catalyzes the condensation reaction of fatty acid synthesis by the addition to an acyl acceptor of two carbons from malonyl-ACP. Catalyzes the first condensation reaction which initiates fatty acid synthesis and may therefore play a role in governing the total rate of fatty acid production. Possesses both acetoacetyl-ACP synthase and acetyl transacylase activities. Its substrate specificity determines the biosynthesis of branched-chain and/or straight-chain of fatty acids.</text>
</comment>
<evidence type="ECO:0000259" key="10">
    <source>
        <dbReference type="Pfam" id="PF08541"/>
    </source>
</evidence>
<dbReference type="InterPro" id="IPR016039">
    <property type="entry name" value="Thiolase-like"/>
</dbReference>
<comment type="domain">
    <text evidence="9">The last Arg residue of the ACP-binding site is essential for the weak association between ACP/AcpP and FabH.</text>
</comment>
<dbReference type="PANTHER" id="PTHR34069:SF2">
    <property type="entry name" value="BETA-KETOACYL-[ACYL-CARRIER-PROTEIN] SYNTHASE III"/>
    <property type="match status" value="1"/>
</dbReference>
<feature type="domain" description="Beta-ketoacyl-[acyl-carrier-protein] synthase III N-terminal" evidence="11">
    <location>
        <begin position="106"/>
        <end position="184"/>
    </location>
</feature>
<dbReference type="STRING" id="936756.ATE80_06590"/>
<keyword evidence="4 9" id="KW-0808">Transferase</keyword>
<keyword evidence="9" id="KW-0511">Multifunctional enzyme</keyword>
<name>A0A100Y8H8_9ACTN</name>
<dbReference type="Pfam" id="PF08545">
    <property type="entry name" value="ACP_syn_III"/>
    <property type="match status" value="1"/>
</dbReference>
<evidence type="ECO:0000313" key="12">
    <source>
        <dbReference type="EMBL" id="KUH39597.1"/>
    </source>
</evidence>
<dbReference type="GO" id="GO:0004315">
    <property type="term" value="F:3-oxoacyl-[acyl-carrier-protein] synthase activity"/>
    <property type="evidence" value="ECO:0007669"/>
    <property type="project" value="InterPro"/>
</dbReference>
<evidence type="ECO:0000256" key="1">
    <source>
        <dbReference type="ARBA" id="ARBA00008642"/>
    </source>
</evidence>
<dbReference type="Pfam" id="PF08541">
    <property type="entry name" value="ACP_syn_III_C"/>
    <property type="match status" value="1"/>
</dbReference>
<evidence type="ECO:0000256" key="9">
    <source>
        <dbReference type="HAMAP-Rule" id="MF_01815"/>
    </source>
</evidence>
<dbReference type="NCBIfam" id="TIGR00747">
    <property type="entry name" value="fabH"/>
    <property type="match status" value="1"/>
</dbReference>
<feature type="domain" description="Beta-ketoacyl-[acyl-carrier-protein] synthase III C-terminal" evidence="10">
    <location>
        <begin position="237"/>
        <end position="326"/>
    </location>
</feature>
<feature type="active site" evidence="9">
    <location>
        <position position="253"/>
    </location>
</feature>
<dbReference type="Gene3D" id="3.40.47.10">
    <property type="match status" value="1"/>
</dbReference>
<comment type="catalytic activity">
    <reaction evidence="9">
        <text>malonyl-[ACP] + acetyl-CoA + H(+) = 3-oxobutanoyl-[ACP] + CO2 + CoA</text>
        <dbReference type="Rhea" id="RHEA:12080"/>
        <dbReference type="Rhea" id="RHEA-COMP:9623"/>
        <dbReference type="Rhea" id="RHEA-COMP:9625"/>
        <dbReference type="ChEBI" id="CHEBI:15378"/>
        <dbReference type="ChEBI" id="CHEBI:16526"/>
        <dbReference type="ChEBI" id="CHEBI:57287"/>
        <dbReference type="ChEBI" id="CHEBI:57288"/>
        <dbReference type="ChEBI" id="CHEBI:78449"/>
        <dbReference type="ChEBI" id="CHEBI:78450"/>
        <dbReference type="EC" id="2.3.1.180"/>
    </reaction>
</comment>
<dbReference type="SUPFAM" id="SSF53901">
    <property type="entry name" value="Thiolase-like"/>
    <property type="match status" value="1"/>
</dbReference>
<feature type="region of interest" description="ACP-binding" evidence="9">
    <location>
        <begin position="254"/>
        <end position="258"/>
    </location>
</feature>
<dbReference type="UniPathway" id="UPA00094"/>
<accession>A0A100Y8H8</accession>
<dbReference type="InterPro" id="IPR013751">
    <property type="entry name" value="ACP_syn_III_N"/>
</dbReference>
<dbReference type="GO" id="GO:0044550">
    <property type="term" value="P:secondary metabolite biosynthetic process"/>
    <property type="evidence" value="ECO:0007669"/>
    <property type="project" value="TreeGrafter"/>
</dbReference>
<dbReference type="OrthoDB" id="9815506at2"/>
<dbReference type="InterPro" id="IPR013747">
    <property type="entry name" value="ACP_syn_III_C"/>
</dbReference>
<dbReference type="GO" id="GO:0005737">
    <property type="term" value="C:cytoplasm"/>
    <property type="evidence" value="ECO:0007669"/>
    <property type="project" value="UniProtKB-SubCell"/>
</dbReference>
<dbReference type="PANTHER" id="PTHR34069">
    <property type="entry name" value="3-OXOACYL-[ACYL-CARRIER-PROTEIN] SYNTHASE 3"/>
    <property type="match status" value="1"/>
</dbReference>
<protein>
    <recommendedName>
        <fullName evidence="9">Beta-ketoacyl-[acyl-carrier-protein] synthase III</fullName>
        <shortName evidence="9">Beta-ketoacyl-ACP synthase III</shortName>
        <shortName evidence="9">KAS III</shortName>
        <ecNumber evidence="9">2.3.1.180</ecNumber>
    </recommendedName>
    <alternativeName>
        <fullName evidence="9">3-oxoacyl-[acyl-carrier-protein] synthase 3</fullName>
    </alternativeName>
    <alternativeName>
        <fullName evidence="9">3-oxoacyl-[acyl-carrier-protein] synthase III</fullName>
    </alternativeName>
</protein>
<dbReference type="HAMAP" id="MF_01815">
    <property type="entry name" value="FabH"/>
    <property type="match status" value="1"/>
</dbReference>
<evidence type="ECO:0000256" key="7">
    <source>
        <dbReference type="ARBA" id="ARBA00023160"/>
    </source>
</evidence>
<keyword evidence="6 9" id="KW-0443">Lipid metabolism</keyword>
<dbReference type="EMBL" id="LNSV01000010">
    <property type="protein sequence ID" value="KUH39597.1"/>
    <property type="molecule type" value="Genomic_DNA"/>
</dbReference>
<evidence type="ECO:0000256" key="4">
    <source>
        <dbReference type="ARBA" id="ARBA00022679"/>
    </source>
</evidence>
<comment type="similarity">
    <text evidence="1 9">Belongs to the thiolase-like superfamily. FabH family.</text>
</comment>
<feature type="active site" evidence="9">
    <location>
        <position position="112"/>
    </location>
</feature>
<evidence type="ECO:0000256" key="8">
    <source>
        <dbReference type="ARBA" id="ARBA00023315"/>
    </source>
</evidence>
<dbReference type="Proteomes" id="UP000054011">
    <property type="component" value="Unassembled WGS sequence"/>
</dbReference>
<reference evidence="12 13" key="1">
    <citation type="submission" date="2015-11" db="EMBL/GenBank/DDBJ databases">
        <title>Genome-wide analysis reveals the secondary metabolome in Streptomyces kanasensis ZX01.</title>
        <authorList>
            <person name="Zhang G."/>
            <person name="Han L."/>
            <person name="Feng J."/>
            <person name="Zhang X."/>
        </authorList>
    </citation>
    <scope>NUCLEOTIDE SEQUENCE [LARGE SCALE GENOMIC DNA]</scope>
    <source>
        <strain evidence="12 13">ZX01</strain>
    </source>
</reference>
<dbReference type="CDD" id="cd00830">
    <property type="entry name" value="KAS_III"/>
    <property type="match status" value="1"/>
</dbReference>
<keyword evidence="3 9" id="KW-0444">Lipid biosynthesis</keyword>
<dbReference type="AlphaFoldDB" id="A0A100Y8H8"/>
<keyword evidence="2 9" id="KW-0963">Cytoplasm</keyword>
<evidence type="ECO:0000259" key="11">
    <source>
        <dbReference type="Pfam" id="PF08545"/>
    </source>
</evidence>
<comment type="caution">
    <text evidence="12">The sequence shown here is derived from an EMBL/GenBank/DDBJ whole genome shotgun (WGS) entry which is preliminary data.</text>
</comment>
<evidence type="ECO:0000256" key="5">
    <source>
        <dbReference type="ARBA" id="ARBA00022832"/>
    </source>
</evidence>
<keyword evidence="8 9" id="KW-0012">Acyltransferase</keyword>
<evidence type="ECO:0000256" key="2">
    <source>
        <dbReference type="ARBA" id="ARBA00022490"/>
    </source>
</evidence>